<keyword evidence="10" id="KW-1185">Reference proteome</keyword>
<dbReference type="GO" id="GO:0006081">
    <property type="term" value="P:aldehyde metabolic process"/>
    <property type="evidence" value="ECO:0007669"/>
    <property type="project" value="InterPro"/>
</dbReference>
<evidence type="ECO:0000256" key="2">
    <source>
        <dbReference type="ARBA" id="ARBA00023002"/>
    </source>
</evidence>
<dbReference type="PANTHER" id="PTHR43570:SF16">
    <property type="entry name" value="ALDEHYDE DEHYDROGENASE TYPE III, ISOFORM Q"/>
    <property type="match status" value="1"/>
</dbReference>
<reference evidence="9 10" key="1">
    <citation type="journal article" date="2015" name="Genome Announc.">
        <title>Expanding the biotechnology potential of lactobacilli through comparative genomics of 213 strains and associated genera.</title>
        <authorList>
            <person name="Sun Z."/>
            <person name="Harris H.M."/>
            <person name="McCann A."/>
            <person name="Guo C."/>
            <person name="Argimon S."/>
            <person name="Zhang W."/>
            <person name="Yang X."/>
            <person name="Jeffery I.B."/>
            <person name="Cooney J.C."/>
            <person name="Kagawa T.F."/>
            <person name="Liu W."/>
            <person name="Song Y."/>
            <person name="Salvetti E."/>
            <person name="Wrobel A."/>
            <person name="Rasinkangas P."/>
            <person name="Parkhill J."/>
            <person name="Rea M.C."/>
            <person name="O'Sullivan O."/>
            <person name="Ritari J."/>
            <person name="Douillard F.P."/>
            <person name="Paul Ross R."/>
            <person name="Yang R."/>
            <person name="Briner A.E."/>
            <person name="Felis G.E."/>
            <person name="de Vos W.M."/>
            <person name="Barrangou R."/>
            <person name="Klaenhammer T.R."/>
            <person name="Caufield P.W."/>
            <person name="Cui Y."/>
            <person name="Zhang H."/>
            <person name="O'Toole P.W."/>
        </authorList>
    </citation>
    <scope>NUCLEOTIDE SEQUENCE [LARGE SCALE GENOMIC DNA]</scope>
    <source>
        <strain evidence="9 10">DSM 20405</strain>
    </source>
</reference>
<accession>A0A0R2GVN5</accession>
<evidence type="ECO:0000256" key="1">
    <source>
        <dbReference type="ARBA" id="ARBA00009986"/>
    </source>
</evidence>
<dbReference type="InterPro" id="IPR016161">
    <property type="entry name" value="Ald_DH/histidinol_DH"/>
</dbReference>
<dbReference type="Proteomes" id="UP000051841">
    <property type="component" value="Unassembled WGS sequence"/>
</dbReference>
<sequence length="457" mass="51908">MKLTELFLKQKNYFNAQNTKNVDERLAHLNNIRSWIIDNEERIAQALYEDLGKTDTEAYMTEIGMVLDCLSYVDKNLKKWTKKQKVKTSLSLFPAKSYTIAEPYGVVLVMSPWNYPFLLSMEPLINAIAAGNTVILKPSEYAISTSALLKEMLSSLFEEDYVAVVNGDARIARELLQNPFDYIFFTGSPTVGEVVYRKAAAHLTPVTLELGGKSPCIVTPDSDLRLAAKRIAFGKFLNAGQTCVAPDYVFIHESIKEEFISYLDDYIHEFFGDHPIASEYLCKIINRKHFNRIINLINDDNTLIIGGQADEKNLKISPTVVDNVKESDPIMQQEIFGPLLPIMTYNNIYDVATYINRHEKPLALYLFTENENEQDFIMSNCSFGGGCINDTIMQLASHHLPFGGVGRSGLGAYHGKYSFKTFSHIKSILHKSNKADLEYRYYPYDERKTSLIKKNLK</sequence>
<evidence type="ECO:0000256" key="3">
    <source>
        <dbReference type="ARBA" id="ARBA00023027"/>
    </source>
</evidence>
<dbReference type="InterPro" id="IPR016162">
    <property type="entry name" value="Ald_DH_N"/>
</dbReference>
<feature type="active site" evidence="5">
    <location>
        <position position="243"/>
    </location>
</feature>
<feature type="domain" description="Aldehyde dehydrogenase" evidence="8">
    <location>
        <begin position="14"/>
        <end position="428"/>
    </location>
</feature>
<evidence type="ECO:0000256" key="5">
    <source>
        <dbReference type="PIRSR" id="PIRSR036492-1"/>
    </source>
</evidence>
<keyword evidence="2 4" id="KW-0560">Oxidoreductase</keyword>
<dbReference type="PROSITE" id="PS00070">
    <property type="entry name" value="ALDEHYDE_DEHYDR_CYS"/>
    <property type="match status" value="1"/>
</dbReference>
<dbReference type="GO" id="GO:0005737">
    <property type="term" value="C:cytoplasm"/>
    <property type="evidence" value="ECO:0007669"/>
    <property type="project" value="TreeGrafter"/>
</dbReference>
<dbReference type="InterPro" id="IPR012394">
    <property type="entry name" value="Aldehyde_DH_NAD(P)"/>
</dbReference>
<evidence type="ECO:0000313" key="9">
    <source>
        <dbReference type="EMBL" id="KRN44832.1"/>
    </source>
</evidence>
<evidence type="ECO:0000256" key="7">
    <source>
        <dbReference type="RuleBase" id="RU003345"/>
    </source>
</evidence>
<evidence type="ECO:0000256" key="6">
    <source>
        <dbReference type="PROSITE-ProRule" id="PRU10007"/>
    </source>
</evidence>
<dbReference type="RefSeq" id="WP_031589910.1">
    <property type="nucleotide sequence ID" value="NZ_JNKN01000073.1"/>
</dbReference>
<evidence type="ECO:0000256" key="4">
    <source>
        <dbReference type="PIRNR" id="PIRNR036492"/>
    </source>
</evidence>
<dbReference type="InterPro" id="IPR016160">
    <property type="entry name" value="Ald_DH_CS_CYS"/>
</dbReference>
<dbReference type="EMBL" id="JQBL01000083">
    <property type="protein sequence ID" value="KRN44832.1"/>
    <property type="molecule type" value="Genomic_DNA"/>
</dbReference>
<dbReference type="Pfam" id="PF00171">
    <property type="entry name" value="Aldedh"/>
    <property type="match status" value="1"/>
</dbReference>
<feature type="active site" evidence="5 6">
    <location>
        <position position="209"/>
    </location>
</feature>
<dbReference type="InterPro" id="IPR016163">
    <property type="entry name" value="Ald_DH_C"/>
</dbReference>
<dbReference type="Gene3D" id="3.40.309.10">
    <property type="entry name" value="Aldehyde Dehydrogenase, Chain A, domain 2"/>
    <property type="match status" value="1"/>
</dbReference>
<dbReference type="Gene3D" id="3.40.605.10">
    <property type="entry name" value="Aldehyde Dehydrogenase, Chain A, domain 1"/>
    <property type="match status" value="1"/>
</dbReference>
<proteinExistence type="inferred from homology"/>
<organism evidence="9 10">
    <name type="scientific">Kandleria vitulina DSM 20405</name>
    <dbReference type="NCBI Taxonomy" id="1410657"/>
    <lineage>
        <taxon>Bacteria</taxon>
        <taxon>Bacillati</taxon>
        <taxon>Bacillota</taxon>
        <taxon>Erysipelotrichia</taxon>
        <taxon>Erysipelotrichales</taxon>
        <taxon>Coprobacillaceae</taxon>
        <taxon>Kandleria</taxon>
    </lineage>
</organism>
<comment type="similarity">
    <text evidence="1 4 7">Belongs to the aldehyde dehydrogenase family.</text>
</comment>
<dbReference type="SUPFAM" id="SSF53720">
    <property type="entry name" value="ALDH-like"/>
    <property type="match status" value="1"/>
</dbReference>
<dbReference type="FunFam" id="3.40.605.10:FF:000004">
    <property type="entry name" value="Aldehyde dehydrogenase"/>
    <property type="match status" value="1"/>
</dbReference>
<dbReference type="GO" id="GO:0004029">
    <property type="term" value="F:aldehyde dehydrogenase (NAD+) activity"/>
    <property type="evidence" value="ECO:0007669"/>
    <property type="project" value="TreeGrafter"/>
</dbReference>
<dbReference type="PANTHER" id="PTHR43570">
    <property type="entry name" value="ALDEHYDE DEHYDROGENASE"/>
    <property type="match status" value="1"/>
</dbReference>
<name>A0A0R2GVN5_9FIRM</name>
<dbReference type="PROSITE" id="PS00687">
    <property type="entry name" value="ALDEHYDE_DEHYDR_GLU"/>
    <property type="match status" value="1"/>
</dbReference>
<dbReference type="CDD" id="cd07136">
    <property type="entry name" value="ALDH_YwdH-P39616"/>
    <property type="match status" value="1"/>
</dbReference>
<evidence type="ECO:0000259" key="8">
    <source>
        <dbReference type="Pfam" id="PF00171"/>
    </source>
</evidence>
<dbReference type="PATRIC" id="fig|1410657.5.peg.2118"/>
<gene>
    <name evidence="9" type="ORF">IV49_GL002055</name>
</gene>
<evidence type="ECO:0000313" key="10">
    <source>
        <dbReference type="Proteomes" id="UP000051841"/>
    </source>
</evidence>
<dbReference type="InterPro" id="IPR029510">
    <property type="entry name" value="Ald_DH_CS_GLU"/>
</dbReference>
<protein>
    <recommendedName>
        <fullName evidence="4">Aldehyde dehydrogenase</fullName>
    </recommendedName>
</protein>
<dbReference type="InterPro" id="IPR015590">
    <property type="entry name" value="Aldehyde_DH_dom"/>
</dbReference>
<dbReference type="FunFam" id="3.40.309.10:FF:000003">
    <property type="entry name" value="Aldehyde dehydrogenase"/>
    <property type="match status" value="1"/>
</dbReference>
<keyword evidence="3" id="KW-0520">NAD</keyword>
<comment type="caution">
    <text evidence="9">The sequence shown here is derived from an EMBL/GenBank/DDBJ whole genome shotgun (WGS) entry which is preliminary data.</text>
</comment>
<dbReference type="AlphaFoldDB" id="A0A0R2GVN5"/>
<dbReference type="PIRSF" id="PIRSF036492">
    <property type="entry name" value="ALDH"/>
    <property type="match status" value="1"/>
</dbReference>